<evidence type="ECO:0000313" key="6">
    <source>
        <dbReference type="Proteomes" id="UP000678499"/>
    </source>
</evidence>
<accession>A0A7R9BXC5</accession>
<dbReference type="PROSITE" id="PS01031">
    <property type="entry name" value="SHSP"/>
    <property type="match status" value="1"/>
</dbReference>
<dbReference type="CDD" id="cd06526">
    <property type="entry name" value="metazoan_ACD"/>
    <property type="match status" value="1"/>
</dbReference>
<protein>
    <recommendedName>
        <fullName evidence="4">SHSP domain-containing protein</fullName>
    </recommendedName>
</protein>
<organism evidence="5">
    <name type="scientific">Notodromas monacha</name>
    <dbReference type="NCBI Taxonomy" id="399045"/>
    <lineage>
        <taxon>Eukaryota</taxon>
        <taxon>Metazoa</taxon>
        <taxon>Ecdysozoa</taxon>
        <taxon>Arthropoda</taxon>
        <taxon>Crustacea</taxon>
        <taxon>Oligostraca</taxon>
        <taxon>Ostracoda</taxon>
        <taxon>Podocopa</taxon>
        <taxon>Podocopida</taxon>
        <taxon>Cypridocopina</taxon>
        <taxon>Cypridoidea</taxon>
        <taxon>Cyprididae</taxon>
        <taxon>Notodromas</taxon>
    </lineage>
</organism>
<dbReference type="Pfam" id="PF00011">
    <property type="entry name" value="HSP20"/>
    <property type="match status" value="1"/>
</dbReference>
<gene>
    <name evidence="5" type="ORF">NMOB1V02_LOCUS10011</name>
</gene>
<comment type="similarity">
    <text evidence="1 2">Belongs to the small heat shock protein (HSP20) family.</text>
</comment>
<evidence type="ECO:0000256" key="2">
    <source>
        <dbReference type="RuleBase" id="RU003616"/>
    </source>
</evidence>
<sequence length="264" mass="28446">MAFEDESTPRYSRTWNKILAQASGIHETSFAEVTHCSEPQNCLPTLDRISLIADPGCETRRSELRMTTRLRSGVSNVSNDRSKFQIMLDVQQFCPNEISVKTVDNYIVIEGKHEEKEDDHGYVARHFVRRYLLPKGVRPESVTSTISCDGVLTVAAPKESSGSCEIRQVAVTPVNKPVLCSTCPTGVCGLERKSIHEAPRTSLPMSPVSPKAAATGPDNQQQQQQQQPCITVCASSAAGAGPNAAQIHISPSVGGGGAGNARKS</sequence>
<dbReference type="PRINTS" id="PR00299">
    <property type="entry name" value="ACRYSTALLIN"/>
</dbReference>
<dbReference type="EMBL" id="CAJPEX010003781">
    <property type="protein sequence ID" value="CAG0922538.1"/>
    <property type="molecule type" value="Genomic_DNA"/>
</dbReference>
<dbReference type="PANTHER" id="PTHR45640:SF26">
    <property type="entry name" value="RE23625P"/>
    <property type="match status" value="1"/>
</dbReference>
<feature type="region of interest" description="Disordered" evidence="3">
    <location>
        <begin position="244"/>
        <end position="264"/>
    </location>
</feature>
<keyword evidence="6" id="KW-1185">Reference proteome</keyword>
<dbReference type="OrthoDB" id="1431247at2759"/>
<feature type="compositionally biased region" description="Gly residues" evidence="3">
    <location>
        <begin position="253"/>
        <end position="264"/>
    </location>
</feature>
<dbReference type="InterPro" id="IPR002068">
    <property type="entry name" value="A-crystallin/Hsp20_dom"/>
</dbReference>
<dbReference type="PANTHER" id="PTHR45640">
    <property type="entry name" value="HEAT SHOCK PROTEIN HSP-12.2-RELATED"/>
    <property type="match status" value="1"/>
</dbReference>
<dbReference type="GO" id="GO:0005634">
    <property type="term" value="C:nucleus"/>
    <property type="evidence" value="ECO:0007669"/>
    <property type="project" value="TreeGrafter"/>
</dbReference>
<dbReference type="Proteomes" id="UP000678499">
    <property type="component" value="Unassembled WGS sequence"/>
</dbReference>
<dbReference type="InterPro" id="IPR001436">
    <property type="entry name" value="Alpha-crystallin/sHSP_animal"/>
</dbReference>
<reference evidence="5" key="1">
    <citation type="submission" date="2020-11" db="EMBL/GenBank/DDBJ databases">
        <authorList>
            <person name="Tran Van P."/>
        </authorList>
    </citation>
    <scope>NUCLEOTIDE SEQUENCE</scope>
</reference>
<dbReference type="GO" id="GO:0042026">
    <property type="term" value="P:protein refolding"/>
    <property type="evidence" value="ECO:0007669"/>
    <property type="project" value="TreeGrafter"/>
</dbReference>
<dbReference type="EMBL" id="OA885818">
    <property type="protein sequence ID" value="CAD7282386.1"/>
    <property type="molecule type" value="Genomic_DNA"/>
</dbReference>
<evidence type="ECO:0000313" key="5">
    <source>
        <dbReference type="EMBL" id="CAD7282386.1"/>
    </source>
</evidence>
<dbReference type="SUPFAM" id="SSF49764">
    <property type="entry name" value="HSP20-like chaperones"/>
    <property type="match status" value="1"/>
</dbReference>
<dbReference type="GO" id="GO:0051082">
    <property type="term" value="F:unfolded protein binding"/>
    <property type="evidence" value="ECO:0007669"/>
    <property type="project" value="TreeGrafter"/>
</dbReference>
<feature type="region of interest" description="Disordered" evidence="3">
    <location>
        <begin position="198"/>
        <end position="227"/>
    </location>
</feature>
<dbReference type="GO" id="GO:0009408">
    <property type="term" value="P:response to heat"/>
    <property type="evidence" value="ECO:0007669"/>
    <property type="project" value="TreeGrafter"/>
</dbReference>
<dbReference type="AlphaFoldDB" id="A0A7R9BXC5"/>
<name>A0A7R9BXC5_9CRUS</name>
<evidence type="ECO:0000259" key="4">
    <source>
        <dbReference type="PROSITE" id="PS01031"/>
    </source>
</evidence>
<dbReference type="GO" id="GO:0005737">
    <property type="term" value="C:cytoplasm"/>
    <property type="evidence" value="ECO:0007669"/>
    <property type="project" value="TreeGrafter"/>
</dbReference>
<evidence type="ECO:0000256" key="3">
    <source>
        <dbReference type="SAM" id="MobiDB-lite"/>
    </source>
</evidence>
<dbReference type="Gene3D" id="2.60.40.790">
    <property type="match status" value="1"/>
</dbReference>
<feature type="domain" description="SHSP" evidence="4">
    <location>
        <begin position="65"/>
        <end position="174"/>
    </location>
</feature>
<proteinExistence type="inferred from homology"/>
<evidence type="ECO:0000256" key="1">
    <source>
        <dbReference type="PROSITE-ProRule" id="PRU00285"/>
    </source>
</evidence>
<dbReference type="InterPro" id="IPR008978">
    <property type="entry name" value="HSP20-like_chaperone"/>
</dbReference>